<dbReference type="InterPro" id="IPR004456">
    <property type="entry name" value="Pglycerate_mutase_ApgM"/>
</dbReference>
<dbReference type="EMBL" id="CAFBPQ010000035">
    <property type="protein sequence ID" value="CAB5027963.1"/>
    <property type="molecule type" value="Genomic_DNA"/>
</dbReference>
<evidence type="ECO:0000256" key="4">
    <source>
        <dbReference type="ARBA" id="ARBA00005524"/>
    </source>
</evidence>
<dbReference type="AlphaFoldDB" id="A0A6J7RGL1"/>
<reference evidence="8" key="1">
    <citation type="submission" date="2020-05" db="EMBL/GenBank/DDBJ databases">
        <authorList>
            <person name="Chiriac C."/>
            <person name="Salcher M."/>
            <person name="Ghai R."/>
            <person name="Kavagutti S V."/>
        </authorList>
    </citation>
    <scope>NUCLEOTIDE SEQUENCE</scope>
</reference>
<sequence length="379" mass="40366">MKYIVLVPDGCADEPLVELDNQTPLEAAAMPNLAALAERAEVGRAQVIPPGLPPGSDVGNLSILGYDPSRYHTGRAPIEAAAMGVKFGSDEVAFRCNLVTVTDGLMVDFAGGHPTNEQSHAIIAALNEELGDGRNGVRFYPGVEYRHICVVPKSWNDADCAPPHDLTGQSVVWPTGASAVQVQALMDASVAVVTKVAPRVGSTANQIWLWGQGTRPELPPFSKHGRLSSAVDLVRGLGVLAGIEVLDVAGASAGFDNDYVAQRDACIASLADRDFFLLHVEATDEAGHQGNVAEKVKSLESWDREIIGPLVESLGSADYRILLLPDHATPCARRTHTSEPVPYLLFDSQKQGPGGEYTERGVADRPVEVAHSLMSRLLA</sequence>
<evidence type="ECO:0000256" key="5">
    <source>
        <dbReference type="ARBA" id="ARBA00023152"/>
    </source>
</evidence>
<comment type="catalytic activity">
    <reaction evidence="1">
        <text>(2R)-2-phosphoglycerate = (2R)-3-phosphoglycerate</text>
        <dbReference type="Rhea" id="RHEA:15901"/>
        <dbReference type="ChEBI" id="CHEBI:58272"/>
        <dbReference type="ChEBI" id="CHEBI:58289"/>
        <dbReference type="EC" id="5.4.2.12"/>
    </reaction>
</comment>
<dbReference type="PIRSF" id="PIRSF006392">
    <property type="entry name" value="IPGAM_arch"/>
    <property type="match status" value="1"/>
</dbReference>
<dbReference type="NCBIfam" id="TIGR00306">
    <property type="entry name" value="apgM"/>
    <property type="match status" value="1"/>
</dbReference>
<proteinExistence type="inferred from homology"/>
<dbReference type="GO" id="GO:0046872">
    <property type="term" value="F:metal ion binding"/>
    <property type="evidence" value="ECO:0007669"/>
    <property type="project" value="InterPro"/>
</dbReference>
<dbReference type="PANTHER" id="PTHR31209:SF4">
    <property type="entry name" value="2,3-BISPHOSPHOGLYCERATE-INDEPENDENT PHOSPHOGLYCERATE MUTASE"/>
    <property type="match status" value="1"/>
</dbReference>
<accession>A0A6J7RGL1</accession>
<feature type="domain" description="Metalloenzyme" evidence="6">
    <location>
        <begin position="1"/>
        <end position="352"/>
    </location>
</feature>
<keyword evidence="5" id="KW-0324">Glycolysis</keyword>
<dbReference type="Gene3D" id="3.40.720.10">
    <property type="entry name" value="Alkaline Phosphatase, subunit A"/>
    <property type="match status" value="1"/>
</dbReference>
<comment type="pathway">
    <text evidence="3">Carbohydrate degradation.</text>
</comment>
<dbReference type="PANTHER" id="PTHR31209">
    <property type="entry name" value="COFACTOR-INDEPENDENT PHOSPHOGLYCERATE MUTASE"/>
    <property type="match status" value="1"/>
</dbReference>
<evidence type="ECO:0000256" key="2">
    <source>
        <dbReference type="ARBA" id="ARBA00002315"/>
    </source>
</evidence>
<evidence type="ECO:0000259" key="6">
    <source>
        <dbReference type="Pfam" id="PF01676"/>
    </source>
</evidence>
<dbReference type="GO" id="GO:0004619">
    <property type="term" value="F:phosphoglycerate mutase activity"/>
    <property type="evidence" value="ECO:0007669"/>
    <property type="project" value="UniProtKB-EC"/>
</dbReference>
<evidence type="ECO:0000313" key="7">
    <source>
        <dbReference type="EMBL" id="CAB4977853.1"/>
    </source>
</evidence>
<dbReference type="InterPro" id="IPR042253">
    <property type="entry name" value="Pglycerate_mutase_ApgM_sf"/>
</dbReference>
<dbReference type="Pfam" id="PF10143">
    <property type="entry name" value="PhosphMutase"/>
    <property type="match status" value="1"/>
</dbReference>
<protein>
    <submittedName>
        <fullName evidence="8">Unannotated protein</fullName>
    </submittedName>
</protein>
<gene>
    <name evidence="7" type="ORF">UFOPK3897_00922</name>
    <name evidence="8" type="ORF">UFOPK4121_01097</name>
</gene>
<dbReference type="SUPFAM" id="SSF53649">
    <property type="entry name" value="Alkaline phosphatase-like"/>
    <property type="match status" value="1"/>
</dbReference>
<organism evidence="8">
    <name type="scientific">freshwater metagenome</name>
    <dbReference type="NCBI Taxonomy" id="449393"/>
    <lineage>
        <taxon>unclassified sequences</taxon>
        <taxon>metagenomes</taxon>
        <taxon>ecological metagenomes</taxon>
    </lineage>
</organism>
<dbReference type="CDD" id="cd16011">
    <property type="entry name" value="iPGM_like"/>
    <property type="match status" value="1"/>
</dbReference>
<dbReference type="InterPro" id="IPR017850">
    <property type="entry name" value="Alkaline_phosphatase_core_sf"/>
</dbReference>
<evidence type="ECO:0000256" key="3">
    <source>
        <dbReference type="ARBA" id="ARBA00004921"/>
    </source>
</evidence>
<dbReference type="InterPro" id="IPR006124">
    <property type="entry name" value="Metalloenzyme"/>
</dbReference>
<name>A0A6J7RGL1_9ZZZZ</name>
<dbReference type="GO" id="GO:0006096">
    <property type="term" value="P:glycolytic process"/>
    <property type="evidence" value="ECO:0007669"/>
    <property type="project" value="UniProtKB-KW"/>
</dbReference>
<comment type="function">
    <text evidence="2">Catalyzes the interconversion of 2-phosphoglycerate and 3-phosphoglycerate.</text>
</comment>
<dbReference type="Pfam" id="PF01676">
    <property type="entry name" value="Metalloenzyme"/>
    <property type="match status" value="1"/>
</dbReference>
<evidence type="ECO:0000313" key="8">
    <source>
        <dbReference type="EMBL" id="CAB5027963.1"/>
    </source>
</evidence>
<dbReference type="EMBL" id="CAFBOF010000017">
    <property type="protein sequence ID" value="CAB4977853.1"/>
    <property type="molecule type" value="Genomic_DNA"/>
</dbReference>
<dbReference type="Gene3D" id="3.30.70.2130">
    <property type="entry name" value="Metalloenzyme domain"/>
    <property type="match status" value="1"/>
</dbReference>
<comment type="similarity">
    <text evidence="4">Belongs to the BPG-independent phosphoglycerate mutase family. A-PGAM subfamily.</text>
</comment>
<evidence type="ECO:0000256" key="1">
    <source>
        <dbReference type="ARBA" id="ARBA00000370"/>
    </source>
</evidence>